<dbReference type="SUPFAM" id="SSF82714">
    <property type="entry name" value="Multidrug efflux transporter AcrB TolC docking domain, DN and DC subdomains"/>
    <property type="match status" value="2"/>
</dbReference>
<keyword evidence="9" id="KW-1185">Reference proteome</keyword>
<evidence type="ECO:0000256" key="4">
    <source>
        <dbReference type="ARBA" id="ARBA00022692"/>
    </source>
</evidence>
<evidence type="ECO:0000256" key="1">
    <source>
        <dbReference type="ARBA" id="ARBA00022448"/>
    </source>
</evidence>
<feature type="transmembrane region" description="Helical" evidence="7">
    <location>
        <begin position="468"/>
        <end position="495"/>
    </location>
</feature>
<dbReference type="InterPro" id="IPR001036">
    <property type="entry name" value="Acrflvin-R"/>
</dbReference>
<keyword evidence="5 7" id="KW-1133">Transmembrane helix</keyword>
<keyword evidence="6 7" id="KW-0472">Membrane</keyword>
<dbReference type="Gene3D" id="3.30.70.1430">
    <property type="entry name" value="Multidrug efflux transporter AcrB pore domain"/>
    <property type="match status" value="2"/>
</dbReference>
<dbReference type="SUPFAM" id="SSF82866">
    <property type="entry name" value="Multidrug efflux transporter AcrB transmembrane domain"/>
    <property type="match status" value="2"/>
</dbReference>
<feature type="transmembrane region" description="Helical" evidence="7">
    <location>
        <begin position="875"/>
        <end position="894"/>
    </location>
</feature>
<dbReference type="PANTHER" id="PTHR32063">
    <property type="match status" value="1"/>
</dbReference>
<evidence type="ECO:0000256" key="3">
    <source>
        <dbReference type="ARBA" id="ARBA00022519"/>
    </source>
</evidence>
<evidence type="ECO:0000256" key="2">
    <source>
        <dbReference type="ARBA" id="ARBA00022475"/>
    </source>
</evidence>
<evidence type="ECO:0000256" key="7">
    <source>
        <dbReference type="SAM" id="Phobius"/>
    </source>
</evidence>
<dbReference type="RefSeq" id="WP_377326569.1">
    <property type="nucleotide sequence ID" value="NZ_JBHSNG010000008.1"/>
</dbReference>
<feature type="transmembrane region" description="Helical" evidence="7">
    <location>
        <begin position="927"/>
        <end position="953"/>
    </location>
</feature>
<dbReference type="Gene3D" id="3.30.2090.10">
    <property type="entry name" value="Multidrug efflux transporter AcrB TolC docking domain, DN and DC subdomains"/>
    <property type="match status" value="2"/>
</dbReference>
<evidence type="ECO:0000313" key="9">
    <source>
        <dbReference type="Proteomes" id="UP001596111"/>
    </source>
</evidence>
<keyword evidence="3" id="KW-0997">Cell inner membrane</keyword>
<evidence type="ECO:0000256" key="6">
    <source>
        <dbReference type="ARBA" id="ARBA00023136"/>
    </source>
</evidence>
<feature type="transmembrane region" description="Helical" evidence="7">
    <location>
        <begin position="339"/>
        <end position="358"/>
    </location>
</feature>
<protein>
    <submittedName>
        <fullName evidence="8">Efflux RND transporter permease subunit</fullName>
    </submittedName>
</protein>
<feature type="transmembrane region" description="Helical" evidence="7">
    <location>
        <begin position="974"/>
        <end position="993"/>
    </location>
</feature>
<feature type="transmembrane region" description="Helical" evidence="7">
    <location>
        <begin position="365"/>
        <end position="386"/>
    </location>
</feature>
<sequence>MNIFAPLIRRPVGTSLLAVGLILAGAWAYILLGVAALPSLDFPGVYVVANQPGASAQTMANTVLAPLERHLGRIPGIDDMYGNASEGSASVMVRFSMTRTADSAARDVQAAINAAAVDLPTGMPSPPQYFKFDTSQIPILFITLTSTGLPQDRLFDLADTLLKPAVAQIDGVAQVQVFGGTPHAVRIELDDNALAAKGLTTNDVANALRAANVTSPQGTLSDGRTQMTVTASDSLHEPAEFARLLISVKNGTPVRLSDVARVYSGQQDQYQAAWFDTKQTGSARTVGLQISKRPEANAVATVEAIRAKLPQLRASLPSNITMTPVFDLTQTTKSALHEVQVALLISIVMVVLVMLVFLRRLRPTLIATLSVPLSLAGAFVVMWTLGYTLNTLSLVALVLCIGFVVDDAIVVIENIVRHMEHGETPLQASLTGVGEIGFTVISITLSLVAVFAPLLFGNNMLVMLLREFSVTLTAAVVISALVSLTLTPALCAYLLRHEPVNRKPPGRLEQAVENFDRSLLRSYERALDWAMHHRRIMRWQPLTLLILTVVLGFAVAKTAGGTFMPDEDTGQLQVDIHADANISPQQMTERTLAVAKIMLADPAVLDQLTMLGSNGGGNGAVGNSAQMFVDLKPRGSGPGRRKEGIKQVVDRLSKHYDLLPDVKVSVSAAQFLGGGGSGDKGGQYEFQLVSTDGGDLQPWALKMVRQMRTIKEFRDVGSSFDQVGKQQLLKIDREAAGRLHVGIGTIDSALYNSFGQRQVSQIYSDINQYSVVLTASPQESVSPQSLLNVRVRNDEGKMIPLSALAHIEPNISPIRVRHHNQLEAVTITYNLAKGVPQDRGVKLVEQAAYAAGLPAGVKVDFTGANQRLQQMKSNGMVLLLGSILAMYIVLGILYESLGHPLTILSTLPAAGAGAFLAMLVTQTQISMMAIIAILMLIGIVKKNAILMVDFALVAERERGLSAPEAIREAALVRFRPITMTTLVAMGAALPLAIGFGIGSEMRQPLGIAIVGGLLVSQLLTLLSTPAIYLWNYDRRERKAKRKQLRAEIRRQRALLQQIPALPK</sequence>
<name>A0ABW0SWF2_9GAMM</name>
<feature type="transmembrane region" description="Helical" evidence="7">
    <location>
        <begin position="436"/>
        <end position="456"/>
    </location>
</feature>
<dbReference type="SUPFAM" id="SSF82693">
    <property type="entry name" value="Multidrug efflux transporter AcrB pore domain, PN1, PN2, PC1 and PC2 subdomains"/>
    <property type="match status" value="3"/>
</dbReference>
<evidence type="ECO:0000313" key="8">
    <source>
        <dbReference type="EMBL" id="MFC5581389.1"/>
    </source>
</evidence>
<keyword evidence="4 7" id="KW-0812">Transmembrane</keyword>
<comment type="caution">
    <text evidence="8">The sequence shown here is derived from an EMBL/GenBank/DDBJ whole genome shotgun (WGS) entry which is preliminary data.</text>
</comment>
<evidence type="ECO:0000256" key="5">
    <source>
        <dbReference type="ARBA" id="ARBA00022989"/>
    </source>
</evidence>
<dbReference type="PRINTS" id="PR00702">
    <property type="entry name" value="ACRIFLAVINRP"/>
</dbReference>
<dbReference type="Gene3D" id="3.30.70.1320">
    <property type="entry name" value="Multidrug efflux transporter AcrB pore domain like"/>
    <property type="match status" value="1"/>
</dbReference>
<dbReference type="Pfam" id="PF00873">
    <property type="entry name" value="ACR_tran"/>
    <property type="match status" value="1"/>
</dbReference>
<dbReference type="InterPro" id="IPR027463">
    <property type="entry name" value="AcrB_DN_DC_subdom"/>
</dbReference>
<dbReference type="Proteomes" id="UP001596111">
    <property type="component" value="Unassembled WGS sequence"/>
</dbReference>
<keyword evidence="2" id="KW-1003">Cell membrane</keyword>
<feature type="transmembrane region" description="Helical" evidence="7">
    <location>
        <begin position="392"/>
        <end position="416"/>
    </location>
</feature>
<dbReference type="EMBL" id="JBHSNG010000008">
    <property type="protein sequence ID" value="MFC5581389.1"/>
    <property type="molecule type" value="Genomic_DNA"/>
</dbReference>
<keyword evidence="1" id="KW-0813">Transport</keyword>
<accession>A0ABW0SWF2</accession>
<dbReference type="PANTHER" id="PTHR32063:SF34">
    <property type="entry name" value="MULTIDRUG RESISTANCE PROTEIN MDTC"/>
    <property type="match status" value="1"/>
</dbReference>
<gene>
    <name evidence="8" type="ORF">ACFPPB_09740</name>
</gene>
<organism evidence="8 9">
    <name type="scientific">Rhodanobacter terrae</name>
    <dbReference type="NCBI Taxonomy" id="418647"/>
    <lineage>
        <taxon>Bacteria</taxon>
        <taxon>Pseudomonadati</taxon>
        <taxon>Pseudomonadota</taxon>
        <taxon>Gammaproteobacteria</taxon>
        <taxon>Lysobacterales</taxon>
        <taxon>Rhodanobacteraceae</taxon>
        <taxon>Rhodanobacter</taxon>
    </lineage>
</organism>
<proteinExistence type="predicted"/>
<dbReference type="Gene3D" id="1.20.1640.10">
    <property type="entry name" value="Multidrug efflux transporter AcrB transmembrane domain"/>
    <property type="match status" value="2"/>
</dbReference>
<feature type="transmembrane region" description="Helical" evidence="7">
    <location>
        <begin position="1005"/>
        <end position="1032"/>
    </location>
</feature>
<dbReference type="Gene3D" id="3.30.70.1440">
    <property type="entry name" value="Multidrug efflux transporter AcrB pore domain"/>
    <property type="match status" value="1"/>
</dbReference>
<reference evidence="9" key="1">
    <citation type="journal article" date="2019" name="Int. J. Syst. Evol. Microbiol.">
        <title>The Global Catalogue of Microorganisms (GCM) 10K type strain sequencing project: providing services to taxonomists for standard genome sequencing and annotation.</title>
        <authorList>
            <consortium name="The Broad Institute Genomics Platform"/>
            <consortium name="The Broad Institute Genome Sequencing Center for Infectious Disease"/>
            <person name="Wu L."/>
            <person name="Ma J."/>
        </authorList>
    </citation>
    <scope>NUCLEOTIDE SEQUENCE [LARGE SCALE GENOMIC DNA]</scope>
    <source>
        <strain evidence="9">CGMCC 1.13587</strain>
    </source>
</reference>